<proteinExistence type="predicted"/>
<dbReference type="Proteomes" id="UP000615593">
    <property type="component" value="Unassembled WGS sequence"/>
</dbReference>
<evidence type="ECO:0000259" key="2">
    <source>
        <dbReference type="Pfam" id="PF13524"/>
    </source>
</evidence>
<keyword evidence="1 3" id="KW-0808">Transferase</keyword>
<dbReference type="GO" id="GO:0016740">
    <property type="term" value="F:transferase activity"/>
    <property type="evidence" value="ECO:0007669"/>
    <property type="project" value="UniProtKB-KW"/>
</dbReference>
<dbReference type="InterPro" id="IPR055259">
    <property type="entry name" value="YkvP/CgeB_Glyco_trans-like"/>
</dbReference>
<sequence length="378" mass="44215">MKILLVGEYSRLHNSLQEGLVALGHEVTLIAAGDFFKNFPADLKLKRRFDSGFSRKIKIGIHLLTGFDITSYDLKRQFFNHAGSLKNYDVVQLINEKPIGVALPYERAIVQFLKKHNKKIFLLCCGTDYLSITYAHDKKYRYSVLTPYFEDKISAKKFQHVLKPLQPNYLAHHQFIFNHIEGVVASDIDYHLPMLHHSKYIGLIPNPINLEKIEFIENRIKDKVVIFHGINRQNFYKKGNDFFEKALEIIAEKFQHKVEIKVTENVPYQTYIDSYNTAHIFLDMVYAYDQGYNALEAMAKGKVVLTGAEREFLEYYNLAEDEVCINALPDVDYLVEKLSWLIENPSKIEEIGKNARKFIEENHDYRKVAQQYFEVWRD</sequence>
<dbReference type="RefSeq" id="WP_027885538.1">
    <property type="nucleotide sequence ID" value="NZ_BMWY01000001.1"/>
</dbReference>
<evidence type="ECO:0000313" key="4">
    <source>
        <dbReference type="Proteomes" id="UP000615593"/>
    </source>
</evidence>
<dbReference type="SUPFAM" id="SSF53756">
    <property type="entry name" value="UDP-Glycosyltransferase/glycogen phosphorylase"/>
    <property type="match status" value="1"/>
</dbReference>
<dbReference type="EMBL" id="BMWY01000001">
    <property type="protein sequence ID" value="GGZ47588.1"/>
    <property type="molecule type" value="Genomic_DNA"/>
</dbReference>
<keyword evidence="4" id="KW-1185">Reference proteome</keyword>
<evidence type="ECO:0000313" key="3">
    <source>
        <dbReference type="EMBL" id="GGZ47588.1"/>
    </source>
</evidence>
<name>A0ABQ3BJ70_9FLAO</name>
<accession>A0ABQ3BJ70</accession>
<gene>
    <name evidence="3" type="primary">wbsE</name>
    <name evidence="3" type="ORF">GCM10008088_06490</name>
</gene>
<dbReference type="GeneID" id="94368304"/>
<organism evidence="3 4">
    <name type="scientific">Mesonia mobilis</name>
    <dbReference type="NCBI Taxonomy" id="369791"/>
    <lineage>
        <taxon>Bacteria</taxon>
        <taxon>Pseudomonadati</taxon>
        <taxon>Bacteroidota</taxon>
        <taxon>Flavobacteriia</taxon>
        <taxon>Flavobacteriales</taxon>
        <taxon>Flavobacteriaceae</taxon>
        <taxon>Mesonia</taxon>
    </lineage>
</organism>
<feature type="domain" description="Spore protein YkvP/CgeB glycosyl transferase-like" evidence="2">
    <location>
        <begin position="248"/>
        <end position="373"/>
    </location>
</feature>
<dbReference type="Pfam" id="PF13524">
    <property type="entry name" value="Glyco_trans_1_2"/>
    <property type="match status" value="1"/>
</dbReference>
<protein>
    <submittedName>
        <fullName evidence="3">Glycosyl transferase family 1</fullName>
    </submittedName>
</protein>
<dbReference type="Gene3D" id="3.40.50.2000">
    <property type="entry name" value="Glycogen Phosphorylase B"/>
    <property type="match status" value="1"/>
</dbReference>
<comment type="caution">
    <text evidence="3">The sequence shown here is derived from an EMBL/GenBank/DDBJ whole genome shotgun (WGS) entry which is preliminary data.</text>
</comment>
<dbReference type="PANTHER" id="PTHR46401">
    <property type="entry name" value="GLYCOSYLTRANSFERASE WBBK-RELATED"/>
    <property type="match status" value="1"/>
</dbReference>
<evidence type="ECO:0000256" key="1">
    <source>
        <dbReference type="ARBA" id="ARBA00022679"/>
    </source>
</evidence>
<reference evidence="4" key="1">
    <citation type="journal article" date="2019" name="Int. J. Syst. Evol. Microbiol.">
        <title>The Global Catalogue of Microorganisms (GCM) 10K type strain sequencing project: providing services to taxonomists for standard genome sequencing and annotation.</title>
        <authorList>
            <consortium name="The Broad Institute Genomics Platform"/>
            <consortium name="The Broad Institute Genome Sequencing Center for Infectious Disease"/>
            <person name="Wu L."/>
            <person name="Ma J."/>
        </authorList>
    </citation>
    <scope>NUCLEOTIDE SEQUENCE [LARGE SCALE GENOMIC DNA]</scope>
    <source>
        <strain evidence="4">KCTC 12708</strain>
    </source>
</reference>
<dbReference type="PANTHER" id="PTHR46401:SF2">
    <property type="entry name" value="GLYCOSYLTRANSFERASE WBBK-RELATED"/>
    <property type="match status" value="1"/>
</dbReference>